<dbReference type="GO" id="GO:0006935">
    <property type="term" value="P:chemotaxis"/>
    <property type="evidence" value="ECO:0007669"/>
    <property type="project" value="InterPro"/>
</dbReference>
<evidence type="ECO:0000256" key="2">
    <source>
        <dbReference type="ARBA" id="ARBA00029447"/>
    </source>
</evidence>
<dbReference type="InterPro" id="IPR004089">
    <property type="entry name" value="MCPsignal_dom"/>
</dbReference>
<dbReference type="Gene3D" id="1.10.287.950">
    <property type="entry name" value="Methyl-accepting chemotaxis protein"/>
    <property type="match status" value="1"/>
</dbReference>
<dbReference type="PANTHER" id="PTHR32089">
    <property type="entry name" value="METHYL-ACCEPTING CHEMOTAXIS PROTEIN MCPB"/>
    <property type="match status" value="1"/>
</dbReference>
<evidence type="ECO:0000256" key="1">
    <source>
        <dbReference type="ARBA" id="ARBA00023224"/>
    </source>
</evidence>
<name>A0A2T0B3G5_9CLOT</name>
<dbReference type="GO" id="GO:0007165">
    <property type="term" value="P:signal transduction"/>
    <property type="evidence" value="ECO:0007669"/>
    <property type="project" value="UniProtKB-KW"/>
</dbReference>
<dbReference type="GO" id="GO:0004888">
    <property type="term" value="F:transmembrane signaling receptor activity"/>
    <property type="evidence" value="ECO:0007669"/>
    <property type="project" value="InterPro"/>
</dbReference>
<feature type="domain" description="Methyl-accepting transducer" evidence="4">
    <location>
        <begin position="1"/>
        <end position="187"/>
    </location>
</feature>
<dbReference type="SUPFAM" id="SSF58104">
    <property type="entry name" value="Methyl-accepting chemotaxis protein (MCP) signaling domain"/>
    <property type="match status" value="1"/>
</dbReference>
<comment type="similarity">
    <text evidence="2">Belongs to the methyl-accepting chemotaxis (MCP) protein family.</text>
</comment>
<evidence type="ECO:0000259" key="4">
    <source>
        <dbReference type="PROSITE" id="PS50111"/>
    </source>
</evidence>
<evidence type="ECO:0000313" key="6">
    <source>
        <dbReference type="Proteomes" id="UP000239706"/>
    </source>
</evidence>
<dbReference type="AlphaFoldDB" id="A0A2T0B3G5"/>
<protein>
    <submittedName>
        <fullName evidence="5">Methyl-accepting chemotaxis protein 3</fullName>
    </submittedName>
</protein>
<evidence type="ECO:0000313" key="5">
    <source>
        <dbReference type="EMBL" id="PRR78412.1"/>
    </source>
</evidence>
<dbReference type="SMART" id="SM00283">
    <property type="entry name" value="MA"/>
    <property type="match status" value="1"/>
</dbReference>
<proteinExistence type="inferred from homology"/>
<gene>
    <name evidence="5" type="primary">mcp3</name>
    <name evidence="5" type="ORF">CLLI_16710</name>
</gene>
<dbReference type="EMBL" id="PVXO01000045">
    <property type="protein sequence ID" value="PRR78412.1"/>
    <property type="molecule type" value="Genomic_DNA"/>
</dbReference>
<organism evidence="5 6">
    <name type="scientific">Clostridium liquoris</name>
    <dbReference type="NCBI Taxonomy" id="1289519"/>
    <lineage>
        <taxon>Bacteria</taxon>
        <taxon>Bacillati</taxon>
        <taxon>Bacillota</taxon>
        <taxon>Clostridia</taxon>
        <taxon>Eubacteriales</taxon>
        <taxon>Clostridiaceae</taxon>
        <taxon>Clostridium</taxon>
    </lineage>
</organism>
<dbReference type="PROSITE" id="PS50111">
    <property type="entry name" value="CHEMOTAXIS_TRANSDUC_2"/>
    <property type="match status" value="1"/>
</dbReference>
<evidence type="ECO:0000256" key="3">
    <source>
        <dbReference type="PROSITE-ProRule" id="PRU00284"/>
    </source>
</evidence>
<comment type="caution">
    <text evidence="5">The sequence shown here is derived from an EMBL/GenBank/DDBJ whole genome shotgun (WGS) entry which is preliminary data.</text>
</comment>
<dbReference type="InterPro" id="IPR004090">
    <property type="entry name" value="Chemotax_Me-accpt_rcpt"/>
</dbReference>
<keyword evidence="1 3" id="KW-0807">Transducer</keyword>
<accession>A0A2T0B3G5</accession>
<keyword evidence="6" id="KW-1185">Reference proteome</keyword>
<dbReference type="GO" id="GO:0016020">
    <property type="term" value="C:membrane"/>
    <property type="evidence" value="ECO:0007669"/>
    <property type="project" value="InterPro"/>
</dbReference>
<dbReference type="PANTHER" id="PTHR32089:SF112">
    <property type="entry name" value="LYSOZYME-LIKE PROTEIN-RELATED"/>
    <property type="match status" value="1"/>
</dbReference>
<sequence>MKDTSKNIVNSLEKFQEVRDNSLSLQNKANDITDIVSIVSQISEQTNLLALNASIEAARAGEQGKGFAVVAEEVRKLAEQTKSAVQEINVNLVTFAEETKTLSDKIDGQYDALENETKKLENVRDISYEATTSVQSVSESMITTINDLNKETDSIGSIFENIESLAASAEENSASSEEVSANVSNYTNEIKKLVTNIYDFKKITESFKDELGKYKI</sequence>
<dbReference type="Pfam" id="PF00015">
    <property type="entry name" value="MCPsignal"/>
    <property type="match status" value="1"/>
</dbReference>
<reference evidence="5 6" key="1">
    <citation type="submission" date="2018-03" db="EMBL/GenBank/DDBJ databases">
        <title>Genome sequence of Clostridium liquoris DSM 100320.</title>
        <authorList>
            <person name="Poehlein A."/>
            <person name="Daniel R."/>
        </authorList>
    </citation>
    <scope>NUCLEOTIDE SEQUENCE [LARGE SCALE GENOMIC DNA]</scope>
    <source>
        <strain evidence="5 6">DSM 100320</strain>
    </source>
</reference>
<dbReference type="PRINTS" id="PR00260">
    <property type="entry name" value="CHEMTRNSDUCR"/>
</dbReference>
<dbReference type="Proteomes" id="UP000239706">
    <property type="component" value="Unassembled WGS sequence"/>
</dbReference>